<dbReference type="PROSITE" id="PS50001">
    <property type="entry name" value="SH2"/>
    <property type="match status" value="1"/>
</dbReference>
<evidence type="ECO:0000259" key="5">
    <source>
        <dbReference type="PROSITE" id="PS50009"/>
    </source>
</evidence>
<dbReference type="PANTHER" id="PTHR14247">
    <property type="entry name" value="BREAST CANCER ANTI-ESTROGEN RESISTANCE PROTEIN 3 HOMOLOG-LIKE PROTEIN"/>
    <property type="match status" value="1"/>
</dbReference>
<evidence type="ECO:0000256" key="2">
    <source>
        <dbReference type="PROSITE-ProRule" id="PRU00168"/>
    </source>
</evidence>
<dbReference type="InterPro" id="IPR051853">
    <property type="entry name" value="SH2-Ras-GEF_adapter"/>
</dbReference>
<dbReference type="InterPro" id="IPR000980">
    <property type="entry name" value="SH2"/>
</dbReference>
<dbReference type="SUPFAM" id="SSF55550">
    <property type="entry name" value="SH2 domain"/>
    <property type="match status" value="1"/>
</dbReference>
<organism evidence="6 7">
    <name type="scientific">Cordylochernes scorpioides</name>
    <dbReference type="NCBI Taxonomy" id="51811"/>
    <lineage>
        <taxon>Eukaryota</taxon>
        <taxon>Metazoa</taxon>
        <taxon>Ecdysozoa</taxon>
        <taxon>Arthropoda</taxon>
        <taxon>Chelicerata</taxon>
        <taxon>Arachnida</taxon>
        <taxon>Pseudoscorpiones</taxon>
        <taxon>Cheliferoidea</taxon>
        <taxon>Chernetidae</taxon>
        <taxon>Cordylochernes</taxon>
    </lineage>
</organism>
<evidence type="ECO:0000313" key="7">
    <source>
        <dbReference type="Proteomes" id="UP001235939"/>
    </source>
</evidence>
<dbReference type="CDD" id="cd10337">
    <property type="entry name" value="SH2_BCAR3"/>
    <property type="match status" value="1"/>
</dbReference>
<reference evidence="6 7" key="1">
    <citation type="submission" date="2022-01" db="EMBL/GenBank/DDBJ databases">
        <title>A chromosomal length assembly of Cordylochernes scorpioides.</title>
        <authorList>
            <person name="Zeh D."/>
            <person name="Zeh J."/>
        </authorList>
    </citation>
    <scope>NUCLEOTIDE SEQUENCE [LARGE SCALE GENOMIC DNA]</scope>
    <source>
        <strain evidence="6">IN4F17</strain>
        <tissue evidence="6">Whole Body</tissue>
    </source>
</reference>
<dbReference type="SMART" id="SM00147">
    <property type="entry name" value="RasGEF"/>
    <property type="match status" value="1"/>
</dbReference>
<dbReference type="InterPro" id="IPR036860">
    <property type="entry name" value="SH2_dom_sf"/>
</dbReference>
<dbReference type="Gene3D" id="1.10.840.10">
    <property type="entry name" value="Ras guanine-nucleotide exchange factors catalytic domain"/>
    <property type="match status" value="1"/>
</dbReference>
<protein>
    <submittedName>
        <fullName evidence="6">BCAR3</fullName>
    </submittedName>
</protein>
<evidence type="ECO:0000259" key="4">
    <source>
        <dbReference type="PROSITE" id="PS50001"/>
    </source>
</evidence>
<dbReference type="SUPFAM" id="SSF48366">
    <property type="entry name" value="Ras GEF"/>
    <property type="match status" value="1"/>
</dbReference>
<name>A0ABY6KPK2_9ARAC</name>
<evidence type="ECO:0000256" key="3">
    <source>
        <dbReference type="PROSITE-ProRule" id="PRU00191"/>
    </source>
</evidence>
<dbReference type="SMART" id="SM00252">
    <property type="entry name" value="SH2"/>
    <property type="match status" value="1"/>
</dbReference>
<dbReference type="InterPro" id="IPR001895">
    <property type="entry name" value="RASGEF_cat_dom"/>
</dbReference>
<dbReference type="Pfam" id="PF00017">
    <property type="entry name" value="SH2"/>
    <property type="match status" value="1"/>
</dbReference>
<dbReference type="PANTHER" id="PTHR14247:SF8">
    <property type="entry name" value="RAS-GEF DOMAIN-CONTAINING PROTEIN"/>
    <property type="match status" value="1"/>
</dbReference>
<dbReference type="Gene3D" id="3.30.505.10">
    <property type="entry name" value="SH2 domain"/>
    <property type="match status" value="1"/>
</dbReference>
<dbReference type="Pfam" id="PF00617">
    <property type="entry name" value="RasGEF"/>
    <property type="match status" value="1"/>
</dbReference>
<feature type="domain" description="SH2" evidence="4">
    <location>
        <begin position="39"/>
        <end position="138"/>
    </location>
</feature>
<dbReference type="InterPro" id="IPR023578">
    <property type="entry name" value="Ras_GEF_dom_sf"/>
</dbReference>
<accession>A0ABY6KPK2</accession>
<dbReference type="Proteomes" id="UP001235939">
    <property type="component" value="Chromosome 08"/>
</dbReference>
<keyword evidence="2" id="KW-0344">Guanine-nucleotide releasing factor</keyword>
<dbReference type="EMBL" id="CP092870">
    <property type="protein sequence ID" value="UYV70758.1"/>
    <property type="molecule type" value="Genomic_DNA"/>
</dbReference>
<dbReference type="PROSITE" id="PS50009">
    <property type="entry name" value="RASGEF_CAT"/>
    <property type="match status" value="1"/>
</dbReference>
<dbReference type="PRINTS" id="PR00401">
    <property type="entry name" value="SH2DOMAIN"/>
</dbReference>
<evidence type="ECO:0000313" key="6">
    <source>
        <dbReference type="EMBL" id="UYV70758.1"/>
    </source>
</evidence>
<dbReference type="InterPro" id="IPR036964">
    <property type="entry name" value="RASGEF_cat_dom_sf"/>
</dbReference>
<evidence type="ECO:0000256" key="1">
    <source>
        <dbReference type="ARBA" id="ARBA00022999"/>
    </source>
</evidence>
<sequence length="522" mass="57291">MRRNSVSSDAKLAEEEEALRRALEQELSLDAADIRSHGWYHGTIPRQRAEVLLQAESEFLVRDCLSRPGDFVLSCRWRGACLHFIVNKVVFQPYTVYERVQYQFEEDGFDTVPDLVTFYVGNRKPVSAASGAIISRPVNRSLPLAYYSARFGDAASSGALQVEGHSADSVRVRATPPPAPSCLFATLRPRPASGIETELPQGDPPPKPRRLQTVECVADPVRHGVDLTGDLSAWSIKSEWSCPTLMPGDSRPLDPTILPTVRSLLIGGPPRVLAAHLTRADLELLGPGGVELITLPQGAGLRRDLTERSRALACLVAATVLTSADLAERVQLVEKWVQVALEAKTAMGNLFGFAALMAGLDKPQVSRLKQTWLCMRQTHTATAFTFETKLRPSLKAMREGREPQAPNTCVPYLGTLLGLMEGEEPSCPIGADFGLQTLLDQLEAARAWMGGSLASLLIRNRQALLSQPRWDASLLALFCPEFHLRLLWGTRGWAEPATDRYGKLDQVLDLLVLAKEGEVVMS</sequence>
<feature type="domain" description="Ras-GEF" evidence="5">
    <location>
        <begin position="269"/>
        <end position="497"/>
    </location>
</feature>
<keyword evidence="1 3" id="KW-0727">SH2 domain</keyword>
<keyword evidence="7" id="KW-1185">Reference proteome</keyword>
<gene>
    <name evidence="6" type="ORF">LAZ67_8000500</name>
</gene>
<dbReference type="InterPro" id="IPR044102">
    <property type="entry name" value="SH2_SHEP1/BCAR3/NSP1"/>
</dbReference>
<proteinExistence type="predicted"/>